<dbReference type="InterPro" id="IPR004331">
    <property type="entry name" value="SPX_dom"/>
</dbReference>
<evidence type="ECO:0000259" key="1">
    <source>
        <dbReference type="PROSITE" id="PS51382"/>
    </source>
</evidence>
<dbReference type="EMBL" id="JAKCXM010000408">
    <property type="protein sequence ID" value="KAJ0394480.1"/>
    <property type="molecule type" value="Genomic_DNA"/>
</dbReference>
<dbReference type="GO" id="GO:0016036">
    <property type="term" value="P:cellular response to phosphate starvation"/>
    <property type="evidence" value="ECO:0007669"/>
    <property type="project" value="InterPro"/>
</dbReference>
<gene>
    <name evidence="2" type="ORF">P43SY_007397</name>
</gene>
<dbReference type="AlphaFoldDB" id="A0AAD5LDN8"/>
<dbReference type="Pfam" id="PF03105">
    <property type="entry name" value="SPX"/>
    <property type="match status" value="2"/>
</dbReference>
<accession>A0AAD5LDN8</accession>
<dbReference type="PANTHER" id="PTHR45978:SF7">
    <property type="entry name" value="SPX DOMAIN-CONTAINING PROTEIN 4"/>
    <property type="match status" value="1"/>
</dbReference>
<dbReference type="Proteomes" id="UP001209570">
    <property type="component" value="Unassembled WGS sequence"/>
</dbReference>
<dbReference type="PANTHER" id="PTHR45978">
    <property type="entry name" value="SPX DOMAIN-CONTAINING PROTEIN 3"/>
    <property type="match status" value="1"/>
</dbReference>
<reference evidence="2" key="1">
    <citation type="submission" date="2021-12" db="EMBL/GenBank/DDBJ databases">
        <title>Prjna785345.</title>
        <authorList>
            <person name="Rujirawat T."/>
            <person name="Krajaejun T."/>
        </authorList>
    </citation>
    <scope>NUCLEOTIDE SEQUENCE</scope>
    <source>
        <strain evidence="2">Pi057C3</strain>
    </source>
</reference>
<sequence>MKFGKVLQQSMQVSSPAWESFWVDYKLLKKIIKDCAQIKKEEKLDGSKLIKTKIKPNAKEDNDSIRTSPDEMNFFRTLRSEIKKIGDFFVREQGAYISRVKAIEEQYLLLQSDPRPETKTELMKACVSLYKELLLLENFAVMNFCGISKILKKHDKWTGYATRNKFMRTILMKQPFATYLPLLQMIDRLEHIFMEATGSSIDQHDSLSDVVGRRRDDIP</sequence>
<feature type="domain" description="SPX" evidence="1">
    <location>
        <begin position="1"/>
        <end position="168"/>
    </location>
</feature>
<evidence type="ECO:0000313" key="2">
    <source>
        <dbReference type="EMBL" id="KAJ0394480.1"/>
    </source>
</evidence>
<keyword evidence="3" id="KW-1185">Reference proteome</keyword>
<evidence type="ECO:0000313" key="3">
    <source>
        <dbReference type="Proteomes" id="UP001209570"/>
    </source>
</evidence>
<name>A0AAD5LDN8_PYTIN</name>
<proteinExistence type="predicted"/>
<comment type="caution">
    <text evidence="2">The sequence shown here is derived from an EMBL/GenBank/DDBJ whole genome shotgun (WGS) entry which is preliminary data.</text>
</comment>
<protein>
    <recommendedName>
        <fullName evidence="1">SPX domain-containing protein</fullName>
    </recommendedName>
</protein>
<dbReference type="PROSITE" id="PS51382">
    <property type="entry name" value="SPX"/>
    <property type="match status" value="1"/>
</dbReference>
<organism evidence="2 3">
    <name type="scientific">Pythium insidiosum</name>
    <name type="common">Pythiosis disease agent</name>
    <dbReference type="NCBI Taxonomy" id="114742"/>
    <lineage>
        <taxon>Eukaryota</taxon>
        <taxon>Sar</taxon>
        <taxon>Stramenopiles</taxon>
        <taxon>Oomycota</taxon>
        <taxon>Peronosporomycetes</taxon>
        <taxon>Pythiales</taxon>
        <taxon>Pythiaceae</taxon>
        <taxon>Pythium</taxon>
    </lineage>
</organism>
<dbReference type="InterPro" id="IPR031142">
    <property type="entry name" value="SPX_prot"/>
</dbReference>